<organism evidence="4 5">
    <name type="scientific">Dichelobacter nodosus (strain VCS1703A)</name>
    <dbReference type="NCBI Taxonomy" id="246195"/>
    <lineage>
        <taxon>Bacteria</taxon>
        <taxon>Pseudomonadati</taxon>
        <taxon>Pseudomonadota</taxon>
        <taxon>Gammaproteobacteria</taxon>
        <taxon>Cardiobacteriales</taxon>
        <taxon>Cardiobacteriaceae</taxon>
        <taxon>Dichelobacter</taxon>
    </lineage>
</organism>
<sequence>MTKFFMLLKTIIVGTLCLAISAFALQNVEKSPQWQSSSQWIYDTLVARFTTLSKEYSTAIHYMQKVAEESKQYEAYQYNYALTLASYRYDLSEKIVREWLERFPNDDDAHFSLIEALIFNKKIEQAENETEKLLIRDGGPQNVLHLIQSLSFLPDNESRLAFLKKMSERFPKNPYLHYYVGMIAKEQGLVTQAIDAFNAALALDTRWRQLEVMQAEMLSSVGQLKDALVIMERLRARYPDDVDLISTEIDLLVAHSQWEKALELAQRWAQLDTKKEKPLYLLLAWLYANNKDRDNAAAIYQSLLDRKEIYIEDYFHYMARVAELSGNRDEKVEFLRKIPPDAIMYMQSREFIASSYFSPFDREKALAAFVDFRKTFPENALDSYVLEVNKLIKVGDYKTADTILKEALAQFPESIDLLYAQAEYLKRVGKFNEAEAVYIKILKADPADIDVINAYGYLLLTHTNRQEEAMHLIKSALERYPESPAIQDSYAWLLFTQGKKEEALIWVRRAYSAFNTPQARDEIALHYIEILVANGKKELAKEFYGYKLKANPDNLDLINIGKRFELN</sequence>
<evidence type="ECO:0000313" key="4">
    <source>
        <dbReference type="EMBL" id="ABQ14281.1"/>
    </source>
</evidence>
<dbReference type="Pfam" id="PF13174">
    <property type="entry name" value="TPR_6"/>
    <property type="match status" value="1"/>
</dbReference>
<dbReference type="InterPro" id="IPR051012">
    <property type="entry name" value="CellSynth/LPSAsmb/PSIAsmb"/>
</dbReference>
<dbReference type="SUPFAM" id="SSF48452">
    <property type="entry name" value="TPR-like"/>
    <property type="match status" value="3"/>
</dbReference>
<dbReference type="SMART" id="SM00028">
    <property type="entry name" value="TPR"/>
    <property type="match status" value="3"/>
</dbReference>
<gene>
    <name evidence="4" type="ordered locus">DNO_0068</name>
</gene>
<evidence type="ECO:0000256" key="2">
    <source>
        <dbReference type="ARBA" id="ARBA00022803"/>
    </source>
</evidence>
<feature type="chain" id="PRO_5002682493" evidence="3">
    <location>
        <begin position="25"/>
        <end position="567"/>
    </location>
</feature>
<dbReference type="InterPro" id="IPR011990">
    <property type="entry name" value="TPR-like_helical_dom_sf"/>
</dbReference>
<dbReference type="eggNOG" id="COG0457">
    <property type="taxonomic scope" value="Bacteria"/>
</dbReference>
<accession>A5EWV3</accession>
<dbReference type="EMBL" id="CP000513">
    <property type="protein sequence ID" value="ABQ14281.1"/>
    <property type="molecule type" value="Genomic_DNA"/>
</dbReference>
<dbReference type="HOGENOM" id="CLU_007251_4_0_6"/>
<feature type="signal peptide" evidence="3">
    <location>
        <begin position="1"/>
        <end position="24"/>
    </location>
</feature>
<proteinExistence type="predicted"/>
<dbReference type="Pfam" id="PF14559">
    <property type="entry name" value="TPR_19"/>
    <property type="match status" value="1"/>
</dbReference>
<keyword evidence="3" id="KW-0732">Signal</keyword>
<keyword evidence="1" id="KW-0677">Repeat</keyword>
<dbReference type="InterPro" id="IPR019734">
    <property type="entry name" value="TPR_rpt"/>
</dbReference>
<dbReference type="PANTHER" id="PTHR45586">
    <property type="entry name" value="TPR REPEAT-CONTAINING PROTEIN PA4667"/>
    <property type="match status" value="1"/>
</dbReference>
<dbReference type="AlphaFoldDB" id="A5EWV3"/>
<dbReference type="Gene3D" id="1.25.40.10">
    <property type="entry name" value="Tetratricopeptide repeat domain"/>
    <property type="match status" value="3"/>
</dbReference>
<dbReference type="STRING" id="246195.DNO_0068"/>
<dbReference type="Pfam" id="PF13432">
    <property type="entry name" value="TPR_16"/>
    <property type="match status" value="1"/>
</dbReference>
<keyword evidence="5" id="KW-1185">Reference proteome</keyword>
<dbReference type="PANTHER" id="PTHR45586:SF1">
    <property type="entry name" value="LIPOPOLYSACCHARIDE ASSEMBLY PROTEIN B"/>
    <property type="match status" value="1"/>
</dbReference>
<dbReference type="KEGG" id="dno:DNO_0068"/>
<protein>
    <submittedName>
        <fullName evidence="4">TPR repeat domain protein</fullName>
    </submittedName>
</protein>
<dbReference type="Proteomes" id="UP000000248">
    <property type="component" value="Chromosome"/>
</dbReference>
<reference evidence="4 5" key="1">
    <citation type="journal article" date="2007" name="Nat. Biotechnol.">
        <title>Genome sequence and identification of candidate vaccine antigens from the animal pathogen Dichelobacter nodosus.</title>
        <authorList>
            <person name="Myers G.S."/>
            <person name="Parker D."/>
            <person name="Al-Hasani K."/>
            <person name="Kennan R.M."/>
            <person name="Seemann T."/>
            <person name="Ren Q."/>
            <person name="Badger J.H."/>
            <person name="Selengut J.D."/>
            <person name="Deboy R.T."/>
            <person name="Tettelin H."/>
            <person name="Boyce J.D."/>
            <person name="McCarl V.P."/>
            <person name="Han X."/>
            <person name="Nelson W.C."/>
            <person name="Madupu R."/>
            <person name="Mohamoud Y."/>
            <person name="Holley T."/>
            <person name="Fedorova N."/>
            <person name="Khouri H."/>
            <person name="Bottomley S.P."/>
            <person name="Whittington R.J."/>
            <person name="Adler B."/>
            <person name="Songer J.G."/>
            <person name="Rood J.I."/>
            <person name="Paulsen I.T."/>
        </authorList>
    </citation>
    <scope>NUCLEOTIDE SEQUENCE [LARGE SCALE GENOMIC DNA]</scope>
    <source>
        <strain evidence="4 5">VCS1703A</strain>
    </source>
</reference>
<evidence type="ECO:0000256" key="1">
    <source>
        <dbReference type="ARBA" id="ARBA00022737"/>
    </source>
</evidence>
<dbReference type="RefSeq" id="WP_011927820.1">
    <property type="nucleotide sequence ID" value="NC_009446.1"/>
</dbReference>
<name>A5EWV3_DICNV</name>
<dbReference type="OrthoDB" id="9766710at2"/>
<keyword evidence="2" id="KW-0802">TPR repeat</keyword>
<evidence type="ECO:0000313" key="5">
    <source>
        <dbReference type="Proteomes" id="UP000000248"/>
    </source>
</evidence>
<evidence type="ECO:0000256" key="3">
    <source>
        <dbReference type="SAM" id="SignalP"/>
    </source>
</evidence>